<comment type="caution">
    <text evidence="1">The sequence shown here is derived from an EMBL/GenBank/DDBJ whole genome shotgun (WGS) entry which is preliminary data.</text>
</comment>
<proteinExistence type="predicted"/>
<evidence type="ECO:0000313" key="2">
    <source>
        <dbReference type="Proteomes" id="UP000827976"/>
    </source>
</evidence>
<protein>
    <submittedName>
        <fullName evidence="1">Uncharacterized protein</fullName>
    </submittedName>
</protein>
<organism evidence="1 2">
    <name type="scientific">Dioscorea alata</name>
    <name type="common">Purple yam</name>
    <dbReference type="NCBI Taxonomy" id="55571"/>
    <lineage>
        <taxon>Eukaryota</taxon>
        <taxon>Viridiplantae</taxon>
        <taxon>Streptophyta</taxon>
        <taxon>Embryophyta</taxon>
        <taxon>Tracheophyta</taxon>
        <taxon>Spermatophyta</taxon>
        <taxon>Magnoliopsida</taxon>
        <taxon>Liliopsida</taxon>
        <taxon>Dioscoreales</taxon>
        <taxon>Dioscoreaceae</taxon>
        <taxon>Dioscorea</taxon>
    </lineage>
</organism>
<accession>A0ACB7UJ13</accession>
<name>A0ACB7UJ13_DIOAL</name>
<dbReference type="EMBL" id="CM037026">
    <property type="protein sequence ID" value="KAH7660265.1"/>
    <property type="molecule type" value="Genomic_DNA"/>
</dbReference>
<sequence>MKVASKLIVLVGDADGYGASIAGALRSSPGSNLTRSEATPFELSLENYGIKDHKANGDLVQFLDPHGSPQVSILLLSNYEPPVAACAIREILATIVSDKSSEPQTIIVPFVAKTVKHNHEVKIRKPVEQEGKVYGAELGVSTEFTKAMLAATARPPPSLQIHGEALACLLHMVRVLKLPAFVLAANSQDQTRRSSENAPEGLFSIGQFLANHCGLYISKDEIQWKPSAQSHKPAEEPWRALYG</sequence>
<keyword evidence="2" id="KW-1185">Reference proteome</keyword>
<reference evidence="2" key="1">
    <citation type="journal article" date="2022" name="Nat. Commun.">
        <title>Chromosome evolution and the genetic basis of agronomically important traits in greater yam.</title>
        <authorList>
            <person name="Bredeson J.V."/>
            <person name="Lyons J.B."/>
            <person name="Oniyinde I.O."/>
            <person name="Okereke N.R."/>
            <person name="Kolade O."/>
            <person name="Nnabue I."/>
            <person name="Nwadili C.O."/>
            <person name="Hribova E."/>
            <person name="Parker M."/>
            <person name="Nwogha J."/>
            <person name="Shu S."/>
            <person name="Carlson J."/>
            <person name="Kariba R."/>
            <person name="Muthemba S."/>
            <person name="Knop K."/>
            <person name="Barton G.J."/>
            <person name="Sherwood A.V."/>
            <person name="Lopez-Montes A."/>
            <person name="Asiedu R."/>
            <person name="Jamnadass R."/>
            <person name="Muchugi A."/>
            <person name="Goodstein D."/>
            <person name="Egesi C.N."/>
            <person name="Featherston J."/>
            <person name="Asfaw A."/>
            <person name="Simpson G.G."/>
            <person name="Dolezel J."/>
            <person name="Hendre P.S."/>
            <person name="Van Deynze A."/>
            <person name="Kumar P.L."/>
            <person name="Obidiegwu J.E."/>
            <person name="Bhattacharjee R."/>
            <person name="Rokhsar D.S."/>
        </authorList>
    </citation>
    <scope>NUCLEOTIDE SEQUENCE [LARGE SCALE GENOMIC DNA]</scope>
    <source>
        <strain evidence="2">cv. TDa95/00328</strain>
    </source>
</reference>
<evidence type="ECO:0000313" key="1">
    <source>
        <dbReference type="EMBL" id="KAH7660265.1"/>
    </source>
</evidence>
<gene>
    <name evidence="1" type="ORF">IHE45_16G087400</name>
</gene>
<dbReference type="Proteomes" id="UP000827976">
    <property type="component" value="Chromosome 16"/>
</dbReference>